<dbReference type="InterPro" id="IPR013534">
    <property type="entry name" value="Starch_synth_cat_dom"/>
</dbReference>
<evidence type="ECO:0000259" key="9">
    <source>
        <dbReference type="Pfam" id="PF08323"/>
    </source>
</evidence>
<comment type="pathway">
    <text evidence="7">Glycan biosynthesis; glycogen biosynthesis.</text>
</comment>
<dbReference type="EC" id="2.4.1.21" evidence="7"/>
<evidence type="ECO:0000256" key="3">
    <source>
        <dbReference type="ARBA" id="ARBA00010281"/>
    </source>
</evidence>
<comment type="caution">
    <text evidence="10">The sequence shown here is derived from an EMBL/GenBank/DDBJ whole genome shotgun (WGS) entry which is preliminary data.</text>
</comment>
<dbReference type="GO" id="GO:0009011">
    <property type="term" value="F:alpha-1,4-glucan glucosyltransferase (ADP-glucose donor) activity"/>
    <property type="evidence" value="ECO:0007669"/>
    <property type="project" value="UniProtKB-UniRule"/>
</dbReference>
<dbReference type="PANTHER" id="PTHR45825">
    <property type="entry name" value="GRANULE-BOUND STARCH SYNTHASE 1, CHLOROPLASTIC/AMYLOPLASTIC"/>
    <property type="match status" value="1"/>
</dbReference>
<comment type="function">
    <text evidence="2 7">Synthesizes alpha-1,4-glucan chains using ADP-glucose.</text>
</comment>
<dbReference type="Proteomes" id="UP000229739">
    <property type="component" value="Unassembled WGS sequence"/>
</dbReference>
<protein>
    <recommendedName>
        <fullName evidence="7">Glycogen synthase</fullName>
        <ecNumber evidence="7">2.4.1.21</ecNumber>
    </recommendedName>
    <alternativeName>
        <fullName evidence="7">Starch [bacterial glycogen] synthase</fullName>
    </alternativeName>
</protein>
<evidence type="ECO:0000256" key="7">
    <source>
        <dbReference type="HAMAP-Rule" id="MF_00484"/>
    </source>
</evidence>
<gene>
    <name evidence="7" type="primary">glgA</name>
    <name evidence="10" type="ORF">CO018_04070</name>
</gene>
<organism evidence="10 11">
    <name type="scientific">Candidatus Beckwithbacteria bacterium CG_4_9_14_0_2_um_filter_47_11</name>
    <dbReference type="NCBI Taxonomy" id="1974494"/>
    <lineage>
        <taxon>Bacteria</taxon>
        <taxon>Candidatus Beckwithiibacteriota</taxon>
    </lineage>
</organism>
<keyword evidence="6 7" id="KW-0320">Glycogen biosynthesis</keyword>
<evidence type="ECO:0000259" key="8">
    <source>
        <dbReference type="Pfam" id="PF00534"/>
    </source>
</evidence>
<comment type="caution">
    <text evidence="7">Lacks conserved residue(s) required for the propagation of feature annotation.</text>
</comment>
<evidence type="ECO:0000256" key="6">
    <source>
        <dbReference type="ARBA" id="ARBA00023056"/>
    </source>
</evidence>
<comment type="similarity">
    <text evidence="3 7">Belongs to the glycosyltransferase 1 family. Bacterial/plant glycogen synthase subfamily.</text>
</comment>
<sequence>MRILMVASEVAPYSTVGGLSQVVYFLANSLIKLGHDVRIFSAKYGVIQPKKPFKRVLWHIKIPTGYQGKSYPQELICNVLINQIGPLKVYFLENREYFELRSNVYEYIDDNIRFFLLSRGCLEWLKSQHSKKLWLPQVIHIHDWHTGYLSEDLHTNQRYLREFYRLPTLFTVHNFHLQGRMNFQLLPKKQQDTGQGNLKHFFHDKLIQQNSLLRGIIYADWVNTVSETYAREILTQAHGEGLEKTLNRYRGKISGILNGIDTREFNPLTDPLIKQNYSRSSLYLRKKNKADLQLKFGLSVNEHIPVLAYSGRLSKQKGIDLLLECLPKLVSEFSFQCIILGQENQTYGQELQKLRDKYPDKISLHLYSDFKLPRKIFAGADMILLPSLFEPCGIVAIEALRYGAIPIVRKTGGLSDIVTDFSPETMIGNGLVFKKSNAWALFAAVIRGVQLYHVPHVWRKLIENAMACNFSWDKAATEYENLYKRILKLRKKFVKDNPHLAHQPTL</sequence>
<proteinExistence type="inferred from homology"/>
<dbReference type="Gene3D" id="3.40.50.2000">
    <property type="entry name" value="Glycogen Phosphorylase B"/>
    <property type="match status" value="2"/>
</dbReference>
<dbReference type="InterPro" id="IPR001296">
    <property type="entry name" value="Glyco_trans_1"/>
</dbReference>
<dbReference type="Pfam" id="PF08323">
    <property type="entry name" value="Glyco_transf_5"/>
    <property type="match status" value="1"/>
</dbReference>
<dbReference type="SUPFAM" id="SSF53756">
    <property type="entry name" value="UDP-Glycosyltransferase/glycogen phosphorylase"/>
    <property type="match status" value="1"/>
</dbReference>
<dbReference type="AlphaFoldDB" id="A0A2M8G303"/>
<feature type="domain" description="Glycosyl transferase family 1" evidence="8">
    <location>
        <begin position="299"/>
        <end position="447"/>
    </location>
</feature>
<accession>A0A2M8G303</accession>
<keyword evidence="4 7" id="KW-0328">Glycosyltransferase</keyword>
<feature type="domain" description="Starch synthase catalytic" evidence="9">
    <location>
        <begin position="2"/>
        <end position="247"/>
    </location>
</feature>
<dbReference type="CDD" id="cd03791">
    <property type="entry name" value="GT5_Glycogen_synthase_DULL1-like"/>
    <property type="match status" value="1"/>
</dbReference>
<dbReference type="PANTHER" id="PTHR45825:SF11">
    <property type="entry name" value="ALPHA AMYLASE DOMAIN-CONTAINING PROTEIN"/>
    <property type="match status" value="1"/>
</dbReference>
<name>A0A2M8G303_9BACT</name>
<dbReference type="Pfam" id="PF00534">
    <property type="entry name" value="Glycos_transf_1"/>
    <property type="match status" value="1"/>
</dbReference>
<reference evidence="11" key="1">
    <citation type="submission" date="2017-09" db="EMBL/GenBank/DDBJ databases">
        <title>Depth-based differentiation of microbial function through sediment-hosted aquifers and enrichment of novel symbionts in the deep terrestrial subsurface.</title>
        <authorList>
            <person name="Probst A.J."/>
            <person name="Ladd B."/>
            <person name="Jarett J.K."/>
            <person name="Geller-Mcgrath D.E."/>
            <person name="Sieber C.M.K."/>
            <person name="Emerson J.B."/>
            <person name="Anantharaman K."/>
            <person name="Thomas B.C."/>
            <person name="Malmstrom R."/>
            <person name="Stieglmeier M."/>
            <person name="Klingl A."/>
            <person name="Woyke T."/>
            <person name="Ryan C.M."/>
            <person name="Banfield J.F."/>
        </authorList>
    </citation>
    <scope>NUCLEOTIDE SEQUENCE [LARGE SCALE GENOMIC DNA]</scope>
</reference>
<evidence type="ECO:0000256" key="1">
    <source>
        <dbReference type="ARBA" id="ARBA00001478"/>
    </source>
</evidence>
<comment type="catalytic activity">
    <reaction evidence="1 7">
        <text>[(1-&gt;4)-alpha-D-glucosyl](n) + ADP-alpha-D-glucose = [(1-&gt;4)-alpha-D-glucosyl](n+1) + ADP + H(+)</text>
        <dbReference type="Rhea" id="RHEA:18189"/>
        <dbReference type="Rhea" id="RHEA-COMP:9584"/>
        <dbReference type="Rhea" id="RHEA-COMP:9587"/>
        <dbReference type="ChEBI" id="CHEBI:15378"/>
        <dbReference type="ChEBI" id="CHEBI:15444"/>
        <dbReference type="ChEBI" id="CHEBI:57498"/>
        <dbReference type="ChEBI" id="CHEBI:456216"/>
        <dbReference type="EC" id="2.4.1.21"/>
    </reaction>
</comment>
<dbReference type="HAMAP" id="MF_00484">
    <property type="entry name" value="Glycogen_synth"/>
    <property type="match status" value="1"/>
</dbReference>
<evidence type="ECO:0000256" key="4">
    <source>
        <dbReference type="ARBA" id="ARBA00022676"/>
    </source>
</evidence>
<dbReference type="GO" id="GO:0005978">
    <property type="term" value="P:glycogen biosynthetic process"/>
    <property type="evidence" value="ECO:0007669"/>
    <property type="project" value="UniProtKB-UniRule"/>
</dbReference>
<dbReference type="GO" id="GO:0004373">
    <property type="term" value="F:alpha-1,4-glucan glucosyltransferase (UDP-glucose donor) activity"/>
    <property type="evidence" value="ECO:0007669"/>
    <property type="project" value="InterPro"/>
</dbReference>
<dbReference type="EMBL" id="PFQV01000072">
    <property type="protein sequence ID" value="PJC66013.1"/>
    <property type="molecule type" value="Genomic_DNA"/>
</dbReference>
<dbReference type="InterPro" id="IPR011835">
    <property type="entry name" value="GS/SS"/>
</dbReference>
<evidence type="ECO:0000313" key="10">
    <source>
        <dbReference type="EMBL" id="PJC66013.1"/>
    </source>
</evidence>
<dbReference type="UniPathway" id="UPA00164"/>
<keyword evidence="5 7" id="KW-0808">Transferase</keyword>
<evidence type="ECO:0000313" key="11">
    <source>
        <dbReference type="Proteomes" id="UP000229739"/>
    </source>
</evidence>
<evidence type="ECO:0000256" key="2">
    <source>
        <dbReference type="ARBA" id="ARBA00002764"/>
    </source>
</evidence>
<evidence type="ECO:0000256" key="5">
    <source>
        <dbReference type="ARBA" id="ARBA00022679"/>
    </source>
</evidence>
<dbReference type="NCBIfam" id="TIGR02095">
    <property type="entry name" value="glgA"/>
    <property type="match status" value="1"/>
</dbReference>